<comment type="caution">
    <text evidence="6">The sequence shown here is derived from an EMBL/GenBank/DDBJ whole genome shotgun (WGS) entry which is preliminary data.</text>
</comment>
<evidence type="ECO:0000256" key="1">
    <source>
        <dbReference type="ARBA" id="ARBA00004418"/>
    </source>
</evidence>
<dbReference type="Proteomes" id="UP000545507">
    <property type="component" value="Unassembled WGS sequence"/>
</dbReference>
<dbReference type="SUPFAM" id="SSF53850">
    <property type="entry name" value="Periplasmic binding protein-like II"/>
    <property type="match status" value="1"/>
</dbReference>
<evidence type="ECO:0000256" key="4">
    <source>
        <dbReference type="ARBA" id="ARBA00022729"/>
    </source>
</evidence>
<dbReference type="Pfam" id="PF01547">
    <property type="entry name" value="SBP_bac_1"/>
    <property type="match status" value="1"/>
</dbReference>
<keyword evidence="3" id="KW-0813">Transport</keyword>
<proteinExistence type="inferred from homology"/>
<protein>
    <submittedName>
        <fullName evidence="6">ABC transporter substrate-binding protein</fullName>
    </submittedName>
</protein>
<dbReference type="CDD" id="cd14750">
    <property type="entry name" value="PBP2_TMBP"/>
    <property type="match status" value="1"/>
</dbReference>
<dbReference type="InterPro" id="IPR050490">
    <property type="entry name" value="Bact_solute-bd_prot1"/>
</dbReference>
<name>A0A7Y8KZB1_9BURK</name>
<feature type="signal peptide" evidence="5">
    <location>
        <begin position="1"/>
        <end position="28"/>
    </location>
</feature>
<evidence type="ECO:0000313" key="6">
    <source>
        <dbReference type="EMBL" id="NWF48645.1"/>
    </source>
</evidence>
<evidence type="ECO:0000256" key="2">
    <source>
        <dbReference type="ARBA" id="ARBA00008520"/>
    </source>
</evidence>
<keyword evidence="7" id="KW-1185">Reference proteome</keyword>
<keyword evidence="4 5" id="KW-0732">Signal</keyword>
<feature type="chain" id="PRO_5030713072" evidence="5">
    <location>
        <begin position="29"/>
        <end position="426"/>
    </location>
</feature>
<comment type="similarity">
    <text evidence="2">Belongs to the bacterial solute-binding protein 1 family.</text>
</comment>
<dbReference type="InterPro" id="IPR006059">
    <property type="entry name" value="SBP"/>
</dbReference>
<evidence type="ECO:0000256" key="5">
    <source>
        <dbReference type="SAM" id="SignalP"/>
    </source>
</evidence>
<comment type="subcellular location">
    <subcellularLocation>
        <location evidence="1">Periplasm</location>
    </subcellularLocation>
</comment>
<dbReference type="PROSITE" id="PS51257">
    <property type="entry name" value="PROKAR_LIPOPROTEIN"/>
    <property type="match status" value="1"/>
</dbReference>
<reference evidence="6 7" key="1">
    <citation type="submission" date="2019-09" db="EMBL/GenBank/DDBJ databases">
        <title>Hydrogenophaga aromatica sp. nov., isolated from a para-xylene-degrading enrichment culture.</title>
        <authorList>
            <person name="Tancsics A."/>
            <person name="Banerjee S."/>
        </authorList>
    </citation>
    <scope>NUCLEOTIDE SEQUENCE [LARGE SCALE GENOMIC DNA]</scope>
    <source>
        <strain evidence="6 7">D2P1</strain>
    </source>
</reference>
<dbReference type="EMBL" id="VYGV01000028">
    <property type="protein sequence ID" value="NWF48645.1"/>
    <property type="molecule type" value="Genomic_DNA"/>
</dbReference>
<dbReference type="RefSeq" id="WP_177139397.1">
    <property type="nucleotide sequence ID" value="NZ_VYGV01000028.1"/>
</dbReference>
<dbReference type="Gene3D" id="3.40.190.10">
    <property type="entry name" value="Periplasmic binding protein-like II"/>
    <property type="match status" value="2"/>
</dbReference>
<accession>A0A7Y8KZB1</accession>
<dbReference type="PANTHER" id="PTHR43649">
    <property type="entry name" value="ARABINOSE-BINDING PROTEIN-RELATED"/>
    <property type="match status" value="1"/>
</dbReference>
<dbReference type="PANTHER" id="PTHR43649:SF34">
    <property type="entry name" value="ABC TRANSPORTER PERIPLASMIC-BINDING PROTEIN YCJN-RELATED"/>
    <property type="match status" value="1"/>
</dbReference>
<sequence>MKLSSRSLTATAAALALTAPLWVTGANAATVTISCGSVGQDYENCKKMTADWARKTGHEVKLFTIPNSTTDILALFRQLFAAKSPDLDVVNVDVVWPGVIKDHLLDLKPYSKGVEKEHFPAIVANNTVDGKLLAMPWFTDAGLLFYRKDLVEKYGAKPPTTWEELAATAKKIQDGERAAGNKDFHGFVFQAKAYEGLTCDAVEWVHSHGGGNIVNDKGEITINNPKAVQALKTAASWIGTIAPQGVLNYAEEEARGVFQNGNAAFMRNWPYAWSLGNAKDSKISGKIGVSALPKGGASGQNAATLGGWQLAVSKYSRNPAIAADLVMFMTSAESQKYRAINGSYNPTIAALYKDKDVLAANPFFGSLYEVFTSAVPRPATATGAKYPEVSSAFWNATHDVLSGQATAEDSLKKLEGKLKQVQRGKW</sequence>
<evidence type="ECO:0000256" key="3">
    <source>
        <dbReference type="ARBA" id="ARBA00022448"/>
    </source>
</evidence>
<gene>
    <name evidence="6" type="ORF">F3K02_25790</name>
</gene>
<dbReference type="GO" id="GO:0042597">
    <property type="term" value="C:periplasmic space"/>
    <property type="evidence" value="ECO:0007669"/>
    <property type="project" value="UniProtKB-SubCell"/>
</dbReference>
<organism evidence="6 7">
    <name type="scientific">Hydrogenophaga aromaticivorans</name>
    <dbReference type="NCBI Taxonomy" id="2610898"/>
    <lineage>
        <taxon>Bacteria</taxon>
        <taxon>Pseudomonadati</taxon>
        <taxon>Pseudomonadota</taxon>
        <taxon>Betaproteobacteria</taxon>
        <taxon>Burkholderiales</taxon>
        <taxon>Comamonadaceae</taxon>
        <taxon>Hydrogenophaga</taxon>
    </lineage>
</organism>
<dbReference type="AlphaFoldDB" id="A0A7Y8KZB1"/>
<evidence type="ECO:0000313" key="7">
    <source>
        <dbReference type="Proteomes" id="UP000545507"/>
    </source>
</evidence>